<feature type="chain" id="PRO_5022800848" evidence="2">
    <location>
        <begin position="23"/>
        <end position="249"/>
    </location>
</feature>
<dbReference type="Proteomes" id="UP000324748">
    <property type="component" value="Unassembled WGS sequence"/>
</dbReference>
<evidence type="ECO:0000313" key="4">
    <source>
        <dbReference type="Proteomes" id="UP000324748"/>
    </source>
</evidence>
<dbReference type="OrthoDB" id="2502209at2759"/>
<protein>
    <submittedName>
        <fullName evidence="3">Uncharacterized protein</fullName>
    </submittedName>
</protein>
<feature type="region of interest" description="Disordered" evidence="1">
    <location>
        <begin position="50"/>
        <end position="85"/>
    </location>
</feature>
<evidence type="ECO:0000313" key="3">
    <source>
        <dbReference type="EMBL" id="KAA1077317.1"/>
    </source>
</evidence>
<gene>
    <name evidence="3" type="ORF">PGT21_002916</name>
</gene>
<sequence>MELRPMGIVFHLLMTIYQVVVAVVVDHFLPPITYSISFTMDSFADGSKSILQDDTQPYPHPNNRQRHLEALDRPTKRRRSISPLSDKLSRCKKPTLIHHHLQTALTKTKKEEHSLSPSCKSTPTISAAVDSINERATRLGLENAYPEDVEMDFCPISEGEEADDEETSYERERVPIHHHSTPNITTTTSSTSSILPLHKPHPLAYQQHLALISSTRSKKLSNSNRILNSQKLSVGHQDEHESRKENNHF</sequence>
<reference evidence="3 4" key="1">
    <citation type="submission" date="2019-05" db="EMBL/GenBank/DDBJ databases">
        <title>Emergence of the Ug99 lineage of the wheat stem rust pathogen through somatic hybridization.</title>
        <authorList>
            <person name="Li F."/>
            <person name="Upadhyaya N.M."/>
            <person name="Sperschneider J."/>
            <person name="Matny O."/>
            <person name="Nguyen-Phuc H."/>
            <person name="Mago R."/>
            <person name="Raley C."/>
            <person name="Miller M.E."/>
            <person name="Silverstein K.A.T."/>
            <person name="Henningsen E."/>
            <person name="Hirsch C.D."/>
            <person name="Visser B."/>
            <person name="Pretorius Z.A."/>
            <person name="Steffenson B.J."/>
            <person name="Schwessinger B."/>
            <person name="Dodds P.N."/>
            <person name="Figueroa M."/>
        </authorList>
    </citation>
    <scope>NUCLEOTIDE SEQUENCE [LARGE SCALE GENOMIC DNA]</scope>
    <source>
        <strain evidence="3">21-0</strain>
    </source>
</reference>
<dbReference type="EMBL" id="VSWC01000144">
    <property type="protein sequence ID" value="KAA1077317.1"/>
    <property type="molecule type" value="Genomic_DNA"/>
</dbReference>
<keyword evidence="4" id="KW-1185">Reference proteome</keyword>
<keyword evidence="2" id="KW-0732">Signal</keyword>
<accession>A0A5B0MJH2</accession>
<feature type="compositionally biased region" description="Basic and acidic residues" evidence="1">
    <location>
        <begin position="236"/>
        <end position="249"/>
    </location>
</feature>
<organism evidence="3 4">
    <name type="scientific">Puccinia graminis f. sp. tritici</name>
    <dbReference type="NCBI Taxonomy" id="56615"/>
    <lineage>
        <taxon>Eukaryota</taxon>
        <taxon>Fungi</taxon>
        <taxon>Dikarya</taxon>
        <taxon>Basidiomycota</taxon>
        <taxon>Pucciniomycotina</taxon>
        <taxon>Pucciniomycetes</taxon>
        <taxon>Pucciniales</taxon>
        <taxon>Pucciniaceae</taxon>
        <taxon>Puccinia</taxon>
    </lineage>
</organism>
<feature type="signal peptide" evidence="2">
    <location>
        <begin position="1"/>
        <end position="22"/>
    </location>
</feature>
<proteinExistence type="predicted"/>
<comment type="caution">
    <text evidence="3">The sequence shown here is derived from an EMBL/GenBank/DDBJ whole genome shotgun (WGS) entry which is preliminary data.</text>
</comment>
<feature type="region of interest" description="Disordered" evidence="1">
    <location>
        <begin position="103"/>
        <end position="122"/>
    </location>
</feature>
<evidence type="ECO:0000256" key="1">
    <source>
        <dbReference type="SAM" id="MobiDB-lite"/>
    </source>
</evidence>
<dbReference type="AlphaFoldDB" id="A0A5B0MJH2"/>
<name>A0A5B0MJH2_PUCGR</name>
<evidence type="ECO:0000256" key="2">
    <source>
        <dbReference type="SAM" id="SignalP"/>
    </source>
</evidence>
<feature type="region of interest" description="Disordered" evidence="1">
    <location>
        <begin position="224"/>
        <end position="249"/>
    </location>
</feature>